<dbReference type="InterPro" id="IPR032675">
    <property type="entry name" value="LRR_dom_sf"/>
</dbReference>
<dbReference type="EMBL" id="AWVF01000376">
    <property type="protein sequence ID" value="ERJ89644.1"/>
    <property type="molecule type" value="Genomic_DNA"/>
</dbReference>
<keyword evidence="4" id="KW-1185">Reference proteome</keyword>
<evidence type="ECO:0000256" key="1">
    <source>
        <dbReference type="SAM" id="SignalP"/>
    </source>
</evidence>
<protein>
    <submittedName>
        <fullName evidence="3">Dockerin type I repeat-containing domain protein</fullName>
    </submittedName>
</protein>
<dbReference type="eggNOG" id="COG5492">
    <property type="taxonomic scope" value="Bacteria"/>
</dbReference>
<keyword evidence="1" id="KW-0732">Signal</keyword>
<dbReference type="PANTHER" id="PTHR45661:SF3">
    <property type="entry name" value="IG-LIKE DOMAIN-CONTAINING PROTEIN"/>
    <property type="match status" value="1"/>
</dbReference>
<dbReference type="InterPro" id="IPR002105">
    <property type="entry name" value="Dockerin_1_rpt"/>
</dbReference>
<name>U2LJI6_9FIRM</name>
<proteinExistence type="predicted"/>
<reference evidence="3 4" key="1">
    <citation type="submission" date="2013-07" db="EMBL/GenBank/DDBJ databases">
        <authorList>
            <person name="Weinstock G."/>
            <person name="Sodergren E."/>
            <person name="Wylie T."/>
            <person name="Fulton L."/>
            <person name="Fulton R."/>
            <person name="Fronick C."/>
            <person name="O'Laughlin M."/>
            <person name="Godfrey J."/>
            <person name="Miner T."/>
            <person name="Herter B."/>
            <person name="Appelbaum E."/>
            <person name="Cordes M."/>
            <person name="Lek S."/>
            <person name="Wollam A."/>
            <person name="Pepin K.H."/>
            <person name="Palsikar V.B."/>
            <person name="Mitreva M."/>
            <person name="Wilson R.K."/>
        </authorList>
    </citation>
    <scope>NUCLEOTIDE SEQUENCE [LARGE SCALE GENOMIC DNA]</scope>
    <source>
        <strain evidence="3 4">ATCC 27760</strain>
    </source>
</reference>
<dbReference type="GO" id="GO:0004553">
    <property type="term" value="F:hydrolase activity, hydrolyzing O-glycosyl compounds"/>
    <property type="evidence" value="ECO:0007669"/>
    <property type="project" value="InterPro"/>
</dbReference>
<dbReference type="PATRIC" id="fig|411473.3.peg.2466"/>
<feature type="signal peptide" evidence="1">
    <location>
        <begin position="1"/>
        <end position="32"/>
    </location>
</feature>
<dbReference type="SUPFAM" id="SSF52058">
    <property type="entry name" value="L domain-like"/>
    <property type="match status" value="1"/>
</dbReference>
<accession>U2LJI6</accession>
<dbReference type="CDD" id="cd14256">
    <property type="entry name" value="Dockerin_I"/>
    <property type="match status" value="1"/>
</dbReference>
<dbReference type="InterPro" id="IPR036439">
    <property type="entry name" value="Dockerin_dom_sf"/>
</dbReference>
<sequence length="313" mass="32820">MKLWKKGLAALTAGLLCLGSVGLSGVELPASADVPYFYDGTYGDLYYDVIDAVEIRITGCEKEVTAVEIPAKIAGKPVTSVGRSAFSGCNSLAAVTIPDSVTRIGLDAFYKCSSLTTITMPDGVTILGANAFSFCTSLTEVTMPNSLTSIGSNVFSGCSSLTEIEIPDSVTSIGESAFSDCKKLTSITIPDSVTSIEKSAFSGCHNLTIYGYARSYAQKYAAENNIRFALIGGLPRGDVDGSGGIDSTDIFYTMLYIANVAVGNDGGLTAEQIAAADVDGNGTVDSTDSFYIMYYVALRGAGIHQTWEEVLAK</sequence>
<feature type="chain" id="PRO_5005712645" evidence="1">
    <location>
        <begin position="33"/>
        <end position="313"/>
    </location>
</feature>
<dbReference type="RefSeq" id="WP_021681121.1">
    <property type="nucleotide sequence ID" value="NZ_KI260330.1"/>
</dbReference>
<dbReference type="PANTHER" id="PTHR45661">
    <property type="entry name" value="SURFACE ANTIGEN"/>
    <property type="match status" value="1"/>
</dbReference>
<dbReference type="OrthoDB" id="2220137at2"/>
<dbReference type="HOGENOM" id="CLU_027274_0_0_9"/>
<dbReference type="Gene3D" id="1.10.1330.10">
    <property type="entry name" value="Dockerin domain"/>
    <property type="match status" value="1"/>
</dbReference>
<dbReference type="InterPro" id="IPR053139">
    <property type="entry name" value="Surface_bspA-like"/>
</dbReference>
<dbReference type="Pfam" id="PF13306">
    <property type="entry name" value="LRR_5"/>
    <property type="match status" value="1"/>
</dbReference>
<dbReference type="AlphaFoldDB" id="U2LJI6"/>
<evidence type="ECO:0000259" key="2">
    <source>
        <dbReference type="PROSITE" id="PS51766"/>
    </source>
</evidence>
<dbReference type="Gene3D" id="3.80.10.10">
    <property type="entry name" value="Ribonuclease Inhibitor"/>
    <property type="match status" value="1"/>
</dbReference>
<gene>
    <name evidence="3" type="ORF">RUMCAL_02934</name>
</gene>
<dbReference type="InterPro" id="IPR016134">
    <property type="entry name" value="Dockerin_dom"/>
</dbReference>
<feature type="domain" description="Dockerin" evidence="2">
    <location>
        <begin position="232"/>
        <end position="305"/>
    </location>
</feature>
<comment type="caution">
    <text evidence="3">The sequence shown here is derived from an EMBL/GenBank/DDBJ whole genome shotgun (WGS) entry which is preliminary data.</text>
</comment>
<evidence type="ECO:0000313" key="3">
    <source>
        <dbReference type="EMBL" id="ERJ89644.1"/>
    </source>
</evidence>
<organism evidence="3 4">
    <name type="scientific">Ruminococcus callidus ATCC 27760</name>
    <dbReference type="NCBI Taxonomy" id="411473"/>
    <lineage>
        <taxon>Bacteria</taxon>
        <taxon>Bacillati</taxon>
        <taxon>Bacillota</taxon>
        <taxon>Clostridia</taxon>
        <taxon>Eubacteriales</taxon>
        <taxon>Oscillospiraceae</taxon>
        <taxon>Ruminococcus</taxon>
    </lineage>
</organism>
<dbReference type="Pfam" id="PF00404">
    <property type="entry name" value="Dockerin_1"/>
    <property type="match status" value="1"/>
</dbReference>
<dbReference type="PROSITE" id="PS51766">
    <property type="entry name" value="DOCKERIN"/>
    <property type="match status" value="1"/>
</dbReference>
<dbReference type="Proteomes" id="UP000016662">
    <property type="component" value="Unassembled WGS sequence"/>
</dbReference>
<dbReference type="SUPFAM" id="SSF63446">
    <property type="entry name" value="Type I dockerin domain"/>
    <property type="match status" value="1"/>
</dbReference>
<evidence type="ECO:0000313" key="4">
    <source>
        <dbReference type="Proteomes" id="UP000016662"/>
    </source>
</evidence>
<dbReference type="GO" id="GO:0000272">
    <property type="term" value="P:polysaccharide catabolic process"/>
    <property type="evidence" value="ECO:0007669"/>
    <property type="project" value="InterPro"/>
</dbReference>
<dbReference type="InterPro" id="IPR026906">
    <property type="entry name" value="LRR_5"/>
</dbReference>